<dbReference type="InterPro" id="IPR036388">
    <property type="entry name" value="WH-like_DNA-bd_sf"/>
</dbReference>
<dbReference type="AlphaFoldDB" id="A0A914UM27"/>
<proteinExistence type="predicted"/>
<evidence type="ECO:0000313" key="3">
    <source>
        <dbReference type="WBParaSite" id="PSAMB.scaffold1106size35885.g10972.t1"/>
    </source>
</evidence>
<sequence length="99" mass="11293">MLLSVLFFDLRASFSPIMRNKYATISDIDRQRIIEASLSCQKASMIANVMGVKRTTIASIISKFTKEGRVEIKQRDSIKLPKITEDQKNFVEFCGNMTK</sequence>
<organism evidence="2 3">
    <name type="scientific">Plectus sambesii</name>
    <dbReference type="NCBI Taxonomy" id="2011161"/>
    <lineage>
        <taxon>Eukaryota</taxon>
        <taxon>Metazoa</taxon>
        <taxon>Ecdysozoa</taxon>
        <taxon>Nematoda</taxon>
        <taxon>Chromadorea</taxon>
        <taxon>Plectida</taxon>
        <taxon>Plectina</taxon>
        <taxon>Plectoidea</taxon>
        <taxon>Plectidae</taxon>
        <taxon>Plectus</taxon>
    </lineage>
</organism>
<keyword evidence="2" id="KW-1185">Reference proteome</keyword>
<dbReference type="WBParaSite" id="PSAMB.scaffold1106size35885.g10972.t1">
    <property type="protein sequence ID" value="PSAMB.scaffold1106size35885.g10972.t1"/>
    <property type="gene ID" value="PSAMB.scaffold1106size35885.g10972"/>
</dbReference>
<dbReference type="Proteomes" id="UP000887566">
    <property type="component" value="Unplaced"/>
</dbReference>
<reference evidence="3" key="1">
    <citation type="submission" date="2022-11" db="UniProtKB">
        <authorList>
            <consortium name="WormBaseParasite"/>
        </authorList>
    </citation>
    <scope>IDENTIFICATION</scope>
</reference>
<accession>A0A914UM27</accession>
<name>A0A914UM27_9BILA</name>
<dbReference type="InterPro" id="IPR009057">
    <property type="entry name" value="Homeodomain-like_sf"/>
</dbReference>
<comment type="subcellular location">
    <subcellularLocation>
        <location evidence="1">Nucleus</location>
    </subcellularLocation>
</comment>
<dbReference type="Gene3D" id="1.10.10.10">
    <property type="entry name" value="Winged helix-like DNA-binding domain superfamily/Winged helix DNA-binding domain"/>
    <property type="match status" value="1"/>
</dbReference>
<evidence type="ECO:0000313" key="2">
    <source>
        <dbReference type="Proteomes" id="UP000887566"/>
    </source>
</evidence>
<evidence type="ECO:0000256" key="1">
    <source>
        <dbReference type="ARBA" id="ARBA00004123"/>
    </source>
</evidence>
<dbReference type="SUPFAM" id="SSF46689">
    <property type="entry name" value="Homeodomain-like"/>
    <property type="match status" value="1"/>
</dbReference>
<dbReference type="GO" id="GO:0005634">
    <property type="term" value="C:nucleus"/>
    <property type="evidence" value="ECO:0007669"/>
    <property type="project" value="UniProtKB-SubCell"/>
</dbReference>
<protein>
    <submittedName>
        <fullName evidence="3">Uncharacterized protein</fullName>
    </submittedName>
</protein>